<protein>
    <submittedName>
        <fullName evidence="2">Uncharacterized protein</fullName>
    </submittedName>
</protein>
<dbReference type="GeneID" id="25413240"/>
<name>A0A074WZQ0_9PEZI</name>
<feature type="compositionally biased region" description="Polar residues" evidence="1">
    <location>
        <begin position="1"/>
        <end position="12"/>
    </location>
</feature>
<dbReference type="OrthoDB" id="3902776at2759"/>
<evidence type="ECO:0000313" key="2">
    <source>
        <dbReference type="EMBL" id="KEQ75277.1"/>
    </source>
</evidence>
<gene>
    <name evidence="2" type="ORF">M436DRAFT_61696</name>
</gene>
<evidence type="ECO:0000256" key="1">
    <source>
        <dbReference type="SAM" id="MobiDB-lite"/>
    </source>
</evidence>
<sequence>MRDQSFNLSGSSGDMRDDGRKSTPYQMHNAYESRRMSRWLTNFDDVQEEEKVTIIPQSSLPLIPRMQRNPRQFLEMDLARSCYISAKMKKKIQADADADTQKWRKWILPWDLSLRKLKKRQHLANLRKNGHKTIAQQPPCPKAYLTNKSQVFRSLIARKVFGINSIKAFKKLKGRQRMDEYKKMLELKAPDMTPGMINLPDPATITTDLQTHCTASLPNKHACSLLSTSAIELLPNAHVEIWREAQRHFWRHNVFVVDTMHIKAVLSGINARIKSYIGMLHIDLEALDDLDNLTRSDPSHVNDSSSQSHEAICQQNHDLRRLMQECYNLTYVRIHVHTEWMEDQIQELAQAHRDCRKVSRCRHIRNYEALCMNTQRRVEHLTWLFCKSLRCKEKSVFIDVEQLGLDGVSRIFEVNIDQKKLDTVDKKMKAAWIEQREGEAKRGKKNSRALRVSAAKNVKMEVIDLT</sequence>
<feature type="region of interest" description="Disordered" evidence="1">
    <location>
        <begin position="1"/>
        <end position="24"/>
    </location>
</feature>
<evidence type="ECO:0000313" key="3">
    <source>
        <dbReference type="Proteomes" id="UP000027730"/>
    </source>
</evidence>
<accession>A0A074WZQ0</accession>
<keyword evidence="3" id="KW-1185">Reference proteome</keyword>
<organism evidence="2 3">
    <name type="scientific">Aureobasidium namibiae CBS 147.97</name>
    <dbReference type="NCBI Taxonomy" id="1043004"/>
    <lineage>
        <taxon>Eukaryota</taxon>
        <taxon>Fungi</taxon>
        <taxon>Dikarya</taxon>
        <taxon>Ascomycota</taxon>
        <taxon>Pezizomycotina</taxon>
        <taxon>Dothideomycetes</taxon>
        <taxon>Dothideomycetidae</taxon>
        <taxon>Dothideales</taxon>
        <taxon>Saccotheciaceae</taxon>
        <taxon>Aureobasidium</taxon>
    </lineage>
</organism>
<dbReference type="EMBL" id="KL584705">
    <property type="protein sequence ID" value="KEQ75277.1"/>
    <property type="molecule type" value="Genomic_DNA"/>
</dbReference>
<proteinExistence type="predicted"/>
<dbReference type="AlphaFoldDB" id="A0A074WZQ0"/>
<dbReference type="RefSeq" id="XP_013429653.1">
    <property type="nucleotide sequence ID" value="XM_013574199.1"/>
</dbReference>
<dbReference type="Proteomes" id="UP000027730">
    <property type="component" value="Unassembled WGS sequence"/>
</dbReference>
<reference evidence="2 3" key="1">
    <citation type="journal article" date="2014" name="BMC Genomics">
        <title>Genome sequencing of four Aureobasidium pullulans varieties: biotechnological potential, stress tolerance, and description of new species.</title>
        <authorList>
            <person name="Gostin Ar C."/>
            <person name="Ohm R.A."/>
            <person name="Kogej T."/>
            <person name="Sonjak S."/>
            <person name="Turk M."/>
            <person name="Zajc J."/>
            <person name="Zalar P."/>
            <person name="Grube M."/>
            <person name="Sun H."/>
            <person name="Han J."/>
            <person name="Sharma A."/>
            <person name="Chiniquy J."/>
            <person name="Ngan C.Y."/>
            <person name="Lipzen A."/>
            <person name="Barry K."/>
            <person name="Grigoriev I.V."/>
            <person name="Gunde-Cimerman N."/>
        </authorList>
    </citation>
    <scope>NUCLEOTIDE SEQUENCE [LARGE SCALE GENOMIC DNA]</scope>
    <source>
        <strain evidence="2 3">CBS 147.97</strain>
    </source>
</reference>
<dbReference type="HOGENOM" id="CLU_586568_0_0_1"/>